<evidence type="ECO:0000313" key="2">
    <source>
        <dbReference type="Proteomes" id="UP000252085"/>
    </source>
</evidence>
<accession>A0A367RD61</accession>
<proteinExistence type="predicted"/>
<reference evidence="1 2" key="1">
    <citation type="submission" date="2016-04" db="EMBL/GenBank/DDBJ databases">
        <authorList>
            <person name="Evans L.H."/>
            <person name="Alamgir A."/>
            <person name="Owens N."/>
            <person name="Weber N.D."/>
            <person name="Virtaneva K."/>
            <person name="Barbian K."/>
            <person name="Babar A."/>
            <person name="Rosenke K."/>
        </authorList>
    </citation>
    <scope>NUCLEOTIDE SEQUENCE [LARGE SCALE GENOMIC DNA]</scope>
    <source>
        <strain evidence="1">NIES-2108</strain>
    </source>
</reference>
<evidence type="ECO:0000313" key="1">
    <source>
        <dbReference type="EMBL" id="RCJ33770.1"/>
    </source>
</evidence>
<organism evidence="1 2">
    <name type="scientific">Nostoc punctiforme NIES-2108</name>
    <dbReference type="NCBI Taxonomy" id="1356359"/>
    <lineage>
        <taxon>Bacteria</taxon>
        <taxon>Bacillati</taxon>
        <taxon>Cyanobacteriota</taxon>
        <taxon>Cyanophyceae</taxon>
        <taxon>Nostocales</taxon>
        <taxon>Nostocaceae</taxon>
        <taxon>Nostoc</taxon>
    </lineage>
</organism>
<protein>
    <submittedName>
        <fullName evidence="1">Uncharacterized protein</fullName>
    </submittedName>
</protein>
<comment type="caution">
    <text evidence="1">The sequence shown here is derived from an EMBL/GenBank/DDBJ whole genome shotgun (WGS) entry which is preliminary data.</text>
</comment>
<gene>
    <name evidence="1" type="ORF">A6769_23825</name>
</gene>
<name>A0A367RD61_NOSPU</name>
<dbReference type="AlphaFoldDB" id="A0A367RD61"/>
<dbReference type="Proteomes" id="UP000252085">
    <property type="component" value="Unassembled WGS sequence"/>
</dbReference>
<sequence length="71" mass="8553">MGSVGKESTYVYKQQQGSIIIDWLYRYPNILLFLLFNIEKYNSLLRSRFFRGKYDNHEVRFQEPGGRWVGE</sequence>
<dbReference type="EMBL" id="LXQE01000158">
    <property type="protein sequence ID" value="RCJ33770.1"/>
    <property type="molecule type" value="Genomic_DNA"/>
</dbReference>